<evidence type="ECO:0000313" key="9">
    <source>
        <dbReference type="Proteomes" id="UP000605970"/>
    </source>
</evidence>
<evidence type="ECO:0000256" key="5">
    <source>
        <dbReference type="ARBA" id="ARBA00035318"/>
    </source>
</evidence>
<gene>
    <name evidence="8" type="ORF">Mgra_00003173</name>
</gene>
<feature type="domain" description="Large ribosomal subunit protein eL14" evidence="7">
    <location>
        <begin position="47"/>
        <end position="99"/>
    </location>
</feature>
<dbReference type="InterPro" id="IPR039660">
    <property type="entry name" value="Ribosomal_eL14"/>
</dbReference>
<proteinExistence type="inferred from homology"/>
<organism evidence="8 9">
    <name type="scientific">Meloidogyne graminicola</name>
    <dbReference type="NCBI Taxonomy" id="189291"/>
    <lineage>
        <taxon>Eukaryota</taxon>
        <taxon>Metazoa</taxon>
        <taxon>Ecdysozoa</taxon>
        <taxon>Nematoda</taxon>
        <taxon>Chromadorea</taxon>
        <taxon>Rhabditida</taxon>
        <taxon>Tylenchina</taxon>
        <taxon>Tylenchomorpha</taxon>
        <taxon>Tylenchoidea</taxon>
        <taxon>Meloidogynidae</taxon>
        <taxon>Meloidogyninae</taxon>
        <taxon>Meloidogyne</taxon>
    </lineage>
</organism>
<evidence type="ECO:0000256" key="1">
    <source>
        <dbReference type="ARBA" id="ARBA00006592"/>
    </source>
</evidence>
<dbReference type="PANTHER" id="PTHR11127:SF2">
    <property type="entry name" value="LARGE RIBOSOMAL SUBUNIT PROTEIN EL14"/>
    <property type="match status" value="1"/>
</dbReference>
<dbReference type="SUPFAM" id="SSF50104">
    <property type="entry name" value="Translation proteins SH3-like domain"/>
    <property type="match status" value="1"/>
</dbReference>
<comment type="caution">
    <text evidence="8">The sequence shown here is derived from an EMBL/GenBank/DDBJ whole genome shotgun (WGS) entry which is preliminary data.</text>
</comment>
<reference evidence="8" key="1">
    <citation type="journal article" date="2020" name="Ecol. Evol.">
        <title>Genome structure and content of the rice root-knot nematode (Meloidogyne graminicola).</title>
        <authorList>
            <person name="Phan N.T."/>
            <person name="Danchin E.G.J."/>
            <person name="Klopp C."/>
            <person name="Perfus-Barbeoch L."/>
            <person name="Kozlowski D.K."/>
            <person name="Koutsovoulos G.D."/>
            <person name="Lopez-Roques C."/>
            <person name="Bouchez O."/>
            <person name="Zahm M."/>
            <person name="Besnard G."/>
            <person name="Bellafiore S."/>
        </authorList>
    </citation>
    <scope>NUCLEOTIDE SEQUENCE</scope>
    <source>
        <strain evidence="8">VN-18</strain>
    </source>
</reference>
<dbReference type="GO" id="GO:0022625">
    <property type="term" value="C:cytosolic large ribosomal subunit"/>
    <property type="evidence" value="ECO:0007669"/>
    <property type="project" value="TreeGrafter"/>
</dbReference>
<dbReference type="Proteomes" id="UP000605970">
    <property type="component" value="Unassembled WGS sequence"/>
</dbReference>
<dbReference type="Gene3D" id="2.30.30.30">
    <property type="match status" value="1"/>
</dbReference>
<name>A0A8S9ZUZ4_9BILA</name>
<dbReference type="InterPro" id="IPR005824">
    <property type="entry name" value="KOW"/>
</dbReference>
<protein>
    <recommendedName>
        <fullName evidence="4">Large ribosomal subunit protein eL14</fullName>
    </recommendedName>
    <alternativeName>
        <fullName evidence="5">60S ribosomal protein L14</fullName>
    </alternativeName>
</protein>
<dbReference type="GO" id="GO:0042273">
    <property type="term" value="P:ribosomal large subunit biogenesis"/>
    <property type="evidence" value="ECO:0007669"/>
    <property type="project" value="TreeGrafter"/>
</dbReference>
<dbReference type="OrthoDB" id="1875589at2759"/>
<dbReference type="InterPro" id="IPR008991">
    <property type="entry name" value="Translation_prot_SH3-like_sf"/>
</dbReference>
<dbReference type="GO" id="GO:0003735">
    <property type="term" value="F:structural constituent of ribosome"/>
    <property type="evidence" value="ECO:0007669"/>
    <property type="project" value="InterPro"/>
</dbReference>
<keyword evidence="9" id="KW-1185">Reference proteome</keyword>
<dbReference type="GO" id="GO:0003723">
    <property type="term" value="F:RNA binding"/>
    <property type="evidence" value="ECO:0007669"/>
    <property type="project" value="InterPro"/>
</dbReference>
<evidence type="ECO:0000259" key="6">
    <source>
        <dbReference type="Pfam" id="PF00467"/>
    </source>
</evidence>
<dbReference type="Pfam" id="PF01929">
    <property type="entry name" value="Ribosomal_L14e"/>
    <property type="match status" value="1"/>
</dbReference>
<accession>A0A8S9ZUZ4</accession>
<sequence length="101" mass="11550">MIYQKFVEIGRVVYITKGKDKGKLAVIVNVIDGNKALLDGPSSGVRRCVCNFKDMHLTKFRINIRVGQRTKNVQKAYDEAEINKKWAETELAKRIARKNLV</sequence>
<dbReference type="Pfam" id="PF00467">
    <property type="entry name" value="KOW"/>
    <property type="match status" value="1"/>
</dbReference>
<dbReference type="EMBL" id="JABEBT010000020">
    <property type="protein sequence ID" value="KAF7637429.1"/>
    <property type="molecule type" value="Genomic_DNA"/>
</dbReference>
<feature type="domain" description="KOW" evidence="6">
    <location>
        <begin position="10"/>
        <end position="35"/>
    </location>
</feature>
<evidence type="ECO:0000256" key="3">
    <source>
        <dbReference type="ARBA" id="ARBA00023274"/>
    </source>
</evidence>
<keyword evidence="2" id="KW-0689">Ribosomal protein</keyword>
<dbReference type="InterPro" id="IPR002784">
    <property type="entry name" value="Ribosomal_eL14_dom"/>
</dbReference>
<evidence type="ECO:0000313" key="8">
    <source>
        <dbReference type="EMBL" id="KAF7637429.1"/>
    </source>
</evidence>
<evidence type="ECO:0000256" key="4">
    <source>
        <dbReference type="ARBA" id="ARBA00035215"/>
    </source>
</evidence>
<dbReference type="GO" id="GO:0006412">
    <property type="term" value="P:translation"/>
    <property type="evidence" value="ECO:0007669"/>
    <property type="project" value="InterPro"/>
</dbReference>
<dbReference type="CDD" id="cd23702">
    <property type="entry name" value="eL14"/>
    <property type="match status" value="1"/>
</dbReference>
<evidence type="ECO:0000259" key="7">
    <source>
        <dbReference type="Pfam" id="PF01929"/>
    </source>
</evidence>
<dbReference type="InterPro" id="IPR014722">
    <property type="entry name" value="Rib_uL2_dom2"/>
</dbReference>
<dbReference type="PANTHER" id="PTHR11127">
    <property type="entry name" value="60S RIBOSOMAL PROTEIN L14"/>
    <property type="match status" value="1"/>
</dbReference>
<dbReference type="AlphaFoldDB" id="A0A8S9ZUZ4"/>
<evidence type="ECO:0000256" key="2">
    <source>
        <dbReference type="ARBA" id="ARBA00022980"/>
    </source>
</evidence>
<keyword evidence="3" id="KW-0687">Ribonucleoprotein</keyword>
<comment type="similarity">
    <text evidence="1">Belongs to the eukaryotic ribosomal protein eL14 family.</text>
</comment>